<evidence type="ECO:0000313" key="3">
    <source>
        <dbReference type="Proteomes" id="UP000242560"/>
    </source>
</evidence>
<dbReference type="Proteomes" id="UP000242560">
    <property type="component" value="Unassembled WGS sequence"/>
</dbReference>
<dbReference type="EMBL" id="FORQ01000005">
    <property type="protein sequence ID" value="SFJ13973.1"/>
    <property type="molecule type" value="Genomic_DNA"/>
</dbReference>
<dbReference type="InterPro" id="IPR007372">
    <property type="entry name" value="Lipid/polyisoprenoid-bd_YceI"/>
</dbReference>
<evidence type="ECO:0000313" key="2">
    <source>
        <dbReference type="EMBL" id="SFJ13973.1"/>
    </source>
</evidence>
<protein>
    <submittedName>
        <fullName evidence="2">Polyisoprenoid-binding protein YceI</fullName>
    </submittedName>
</protein>
<feature type="domain" description="Lipid/polyisoprenoid-binding YceI-like" evidence="1">
    <location>
        <begin position="44"/>
        <end position="207"/>
    </location>
</feature>
<dbReference type="PANTHER" id="PTHR34406:SF1">
    <property type="entry name" value="PROTEIN YCEI"/>
    <property type="match status" value="1"/>
</dbReference>
<name>A0A1I3NXF2_9FLAO</name>
<keyword evidence="3" id="KW-1185">Reference proteome</keyword>
<accession>A0A1I3NXF2</accession>
<organism evidence="2 3">
    <name type="scientific">Kaistella treverensis</name>
    <dbReference type="NCBI Taxonomy" id="631455"/>
    <lineage>
        <taxon>Bacteria</taxon>
        <taxon>Pseudomonadati</taxon>
        <taxon>Bacteroidota</taxon>
        <taxon>Flavobacteriia</taxon>
        <taxon>Flavobacteriales</taxon>
        <taxon>Weeksellaceae</taxon>
        <taxon>Chryseobacterium group</taxon>
        <taxon>Kaistella</taxon>
    </lineage>
</organism>
<dbReference type="AlphaFoldDB" id="A0A1I3NXF2"/>
<reference evidence="3" key="1">
    <citation type="submission" date="2016-10" db="EMBL/GenBank/DDBJ databases">
        <authorList>
            <person name="Varghese N."/>
            <person name="Submissions S."/>
        </authorList>
    </citation>
    <scope>NUCLEOTIDE SEQUENCE [LARGE SCALE GENOMIC DNA]</scope>
    <source>
        <strain evidence="3">DSM 22251</strain>
    </source>
</reference>
<evidence type="ECO:0000259" key="1">
    <source>
        <dbReference type="SMART" id="SM00867"/>
    </source>
</evidence>
<dbReference type="SUPFAM" id="SSF101874">
    <property type="entry name" value="YceI-like"/>
    <property type="match status" value="1"/>
</dbReference>
<proteinExistence type="predicted"/>
<dbReference type="InterPro" id="IPR036761">
    <property type="entry name" value="TTHA0802/YceI-like_sf"/>
</dbReference>
<dbReference type="Pfam" id="PF04264">
    <property type="entry name" value="YceI"/>
    <property type="match status" value="1"/>
</dbReference>
<dbReference type="PANTHER" id="PTHR34406">
    <property type="entry name" value="PROTEIN YCEI"/>
    <property type="match status" value="1"/>
</dbReference>
<sequence length="209" mass="23302">MVESDKKMLKAFLNLHQCLSALATVSLYYQNLILTNKQNIMSTKWNVDPTHSEITFKVRHMMISNVKGEFKDFNVEMESEDDTFKNAKVTAKIDTASISTNNTDRDTHLKSADFFNAEANPVITFETDSLNDDITGNLTMNGVTKPINLDVDFGGTNVDPWGQTKAGFSFEGKINRKDFGLNWNTALETGGVMVSDEVKIAGELQFVKA</sequence>
<dbReference type="SMART" id="SM00867">
    <property type="entry name" value="YceI"/>
    <property type="match status" value="1"/>
</dbReference>
<gene>
    <name evidence="2" type="ORF">SAMN05421638_2282</name>
</gene>
<dbReference type="Gene3D" id="2.40.128.110">
    <property type="entry name" value="Lipid/polyisoprenoid-binding, YceI-like"/>
    <property type="match status" value="1"/>
</dbReference>